<dbReference type="PANTHER" id="PTHR13954:SF6">
    <property type="entry name" value="NON-SPECIFIC SERINE_THREONINE PROTEIN KINASE"/>
    <property type="match status" value="1"/>
</dbReference>
<dbReference type="GO" id="GO:0004521">
    <property type="term" value="F:RNA endonuclease activity"/>
    <property type="evidence" value="ECO:0007669"/>
    <property type="project" value="InterPro"/>
</dbReference>
<keyword evidence="3" id="KW-0418">Kinase</keyword>
<organism evidence="3 4">
    <name type="scientific">Fusarium agapanthi</name>
    <dbReference type="NCBI Taxonomy" id="1803897"/>
    <lineage>
        <taxon>Eukaryota</taxon>
        <taxon>Fungi</taxon>
        <taxon>Dikarya</taxon>
        <taxon>Ascomycota</taxon>
        <taxon>Pezizomycotina</taxon>
        <taxon>Sordariomycetes</taxon>
        <taxon>Hypocreomycetidae</taxon>
        <taxon>Hypocreales</taxon>
        <taxon>Nectriaceae</taxon>
        <taxon>Fusarium</taxon>
        <taxon>Fusarium fujikuroi species complex</taxon>
    </lineage>
</organism>
<evidence type="ECO:0000313" key="3">
    <source>
        <dbReference type="EMBL" id="KAF4498621.1"/>
    </source>
</evidence>
<keyword evidence="4" id="KW-1185">Reference proteome</keyword>
<dbReference type="PANTHER" id="PTHR13954">
    <property type="entry name" value="IRE1-RELATED"/>
    <property type="match status" value="1"/>
</dbReference>
<dbReference type="GO" id="GO:0070059">
    <property type="term" value="P:intrinsic apoptotic signaling pathway in response to endoplasmic reticulum stress"/>
    <property type="evidence" value="ECO:0007669"/>
    <property type="project" value="TreeGrafter"/>
</dbReference>
<comment type="caution">
    <text evidence="3">The sequence shown here is derived from an EMBL/GenBank/DDBJ whole genome shotgun (WGS) entry which is preliminary data.</text>
</comment>
<evidence type="ECO:0000313" key="4">
    <source>
        <dbReference type="Proteomes" id="UP000737391"/>
    </source>
</evidence>
<dbReference type="Proteomes" id="UP000737391">
    <property type="component" value="Unassembled WGS sequence"/>
</dbReference>
<dbReference type="GO" id="GO:1990604">
    <property type="term" value="C:IRE1-TRAF2-ASK1 complex"/>
    <property type="evidence" value="ECO:0007669"/>
    <property type="project" value="TreeGrafter"/>
</dbReference>
<dbReference type="SUPFAM" id="SSF56112">
    <property type="entry name" value="Protein kinase-like (PK-like)"/>
    <property type="match status" value="1"/>
</dbReference>
<dbReference type="GO" id="GO:0036498">
    <property type="term" value="P:IRE1-mediated unfolded protein response"/>
    <property type="evidence" value="ECO:0007669"/>
    <property type="project" value="TreeGrafter"/>
</dbReference>
<dbReference type="PROSITE" id="PS50011">
    <property type="entry name" value="PROTEIN_KINASE_DOM"/>
    <property type="match status" value="1"/>
</dbReference>
<dbReference type="InterPro" id="IPR000719">
    <property type="entry name" value="Prot_kinase_dom"/>
</dbReference>
<dbReference type="InterPro" id="IPR045133">
    <property type="entry name" value="IRE1/2-like"/>
</dbReference>
<accession>A0A9P5E7D7</accession>
<dbReference type="InterPro" id="IPR011009">
    <property type="entry name" value="Kinase-like_dom_sf"/>
</dbReference>
<keyword evidence="3" id="KW-0808">Transferase</keyword>
<dbReference type="Gene3D" id="1.10.510.10">
    <property type="entry name" value="Transferase(Phosphotransferase) domain 1"/>
    <property type="match status" value="1"/>
</dbReference>
<reference evidence="3" key="1">
    <citation type="submission" date="2020-01" db="EMBL/GenBank/DDBJ databases">
        <title>Identification and distribution of gene clusters putatively required for synthesis of sphingolipid metabolism inhibitors in phylogenetically diverse species of the filamentous fungus Fusarium.</title>
        <authorList>
            <person name="Kim H.-S."/>
            <person name="Busman M."/>
            <person name="Brown D.W."/>
            <person name="Divon H."/>
            <person name="Uhlig S."/>
            <person name="Proctor R.H."/>
        </authorList>
    </citation>
    <scope>NUCLEOTIDE SEQUENCE</scope>
    <source>
        <strain evidence="3">NRRL 31653</strain>
    </source>
</reference>
<gene>
    <name evidence="3" type="ORF">FAGAP_5207</name>
</gene>
<dbReference type="GO" id="GO:0051082">
    <property type="term" value="F:unfolded protein binding"/>
    <property type="evidence" value="ECO:0007669"/>
    <property type="project" value="TreeGrafter"/>
</dbReference>
<dbReference type="GO" id="GO:0004674">
    <property type="term" value="F:protein serine/threonine kinase activity"/>
    <property type="evidence" value="ECO:0007669"/>
    <property type="project" value="InterPro"/>
</dbReference>
<dbReference type="EMBL" id="LUFC02000325">
    <property type="protein sequence ID" value="KAF4498621.1"/>
    <property type="molecule type" value="Genomic_DNA"/>
</dbReference>
<protein>
    <submittedName>
        <fullName evidence="3">Serine threonine kinase</fullName>
    </submittedName>
</protein>
<dbReference type="CDD" id="cd00180">
    <property type="entry name" value="PKc"/>
    <property type="match status" value="1"/>
</dbReference>
<name>A0A9P5E7D7_9HYPO</name>
<proteinExistence type="predicted"/>
<feature type="region of interest" description="Disordered" evidence="1">
    <location>
        <begin position="1"/>
        <end position="27"/>
    </location>
</feature>
<evidence type="ECO:0000256" key="1">
    <source>
        <dbReference type="SAM" id="MobiDB-lite"/>
    </source>
</evidence>
<dbReference type="AlphaFoldDB" id="A0A9P5E7D7"/>
<dbReference type="OrthoDB" id="4062651at2759"/>
<sequence>MEIRRINLVDAGGLGPTPTKRREGRTQHNVTSIKLRMSMNEINSKFVLNIVECEETCELLKMSFLHLRLVSVIGKMIVPNSKALPIKTYSPFLSQFDLLFVAALRFICEASTMGPQVTSWASVACVSEVSDPETGLFQHTSFGVFDDDAFYYGQLNFRKVHVSFLDLTSALNLVPDGNVFPKRSPRDAKLAQIPEDLPANIYIKQPKVSLYHIFQAQNVLHLLPQGLVEEAQAMEFLAQHPHPNIIRYYDCKIRRGHITGLVLDRYDYDLRDYIRHQVGPLDSELVMATLESAVYHLQSLGWAYNDLNPGNILIDNIGMPILIDFGSCHEIGKKLSTSRGTEGWIDEEIKNYTTSEKRHDMYALGKIRQWLENPTLEE</sequence>
<evidence type="ECO:0000259" key="2">
    <source>
        <dbReference type="PROSITE" id="PS50011"/>
    </source>
</evidence>
<dbReference type="Pfam" id="PF00069">
    <property type="entry name" value="Pkinase"/>
    <property type="match status" value="1"/>
</dbReference>
<feature type="domain" description="Protein kinase" evidence="2">
    <location>
        <begin position="165"/>
        <end position="378"/>
    </location>
</feature>
<dbReference type="GO" id="GO:0005524">
    <property type="term" value="F:ATP binding"/>
    <property type="evidence" value="ECO:0007669"/>
    <property type="project" value="InterPro"/>
</dbReference>